<sequence>MKFLLDFLKIIHTQLSSPKFRWTISRLVELSGLIGFLYWILLYFKIQKNKKAFLSHYSNFQKLVTVKDRLNYFPEQIKKQIKEQIDEEETIIDVAIPQGNNLFSGALLLYYLFSFVIVCLFVISVLMIYNEMIPYFSPGLLIIDFKIGQKLVKIVLQSKEFIYVLTDKKALSYSSPEIFESVVLDPHLFVWELQKCPHVILKTNKDGNVSIIFQKKRIVQGEKQNIRFYGFLYLSKDISKKIASELKILISENIKEMRKKKILELQKNENNSKNDELEEIIEVKDEKSLESEEVK</sequence>
<dbReference type="AlphaFoldDB" id="A0AAV8A3K9"/>
<dbReference type="EMBL" id="JANTQA010000015">
    <property type="protein sequence ID" value="KAJ3448363.1"/>
    <property type="molecule type" value="Genomic_DNA"/>
</dbReference>
<feature type="transmembrane region" description="Helical" evidence="1">
    <location>
        <begin position="20"/>
        <end position="44"/>
    </location>
</feature>
<accession>A0AAV8A3K9</accession>
<reference evidence="2" key="1">
    <citation type="submission" date="2022-08" db="EMBL/GenBank/DDBJ databases">
        <title>Novel sulphate-reducing endosymbionts in the free-living metamonad Anaeramoeba.</title>
        <authorList>
            <person name="Jerlstrom-Hultqvist J."/>
            <person name="Cepicka I."/>
            <person name="Gallot-Lavallee L."/>
            <person name="Salas-Leiva D."/>
            <person name="Curtis B.A."/>
            <person name="Zahonova K."/>
            <person name="Pipaliya S."/>
            <person name="Dacks J."/>
            <person name="Roger A.J."/>
        </authorList>
    </citation>
    <scope>NUCLEOTIDE SEQUENCE</scope>
    <source>
        <strain evidence="2">Busselton2</strain>
    </source>
</reference>
<evidence type="ECO:0000313" key="2">
    <source>
        <dbReference type="EMBL" id="KAJ3448363.1"/>
    </source>
</evidence>
<keyword evidence="1" id="KW-0472">Membrane</keyword>
<evidence type="ECO:0000256" key="1">
    <source>
        <dbReference type="SAM" id="Phobius"/>
    </source>
</evidence>
<dbReference type="Proteomes" id="UP001146793">
    <property type="component" value="Unassembled WGS sequence"/>
</dbReference>
<organism evidence="2 3">
    <name type="scientific">Anaeramoeba flamelloides</name>
    <dbReference type="NCBI Taxonomy" id="1746091"/>
    <lineage>
        <taxon>Eukaryota</taxon>
        <taxon>Metamonada</taxon>
        <taxon>Anaeramoebidae</taxon>
        <taxon>Anaeramoeba</taxon>
    </lineage>
</organism>
<feature type="transmembrane region" description="Helical" evidence="1">
    <location>
        <begin position="108"/>
        <end position="129"/>
    </location>
</feature>
<comment type="caution">
    <text evidence="2">The sequence shown here is derived from an EMBL/GenBank/DDBJ whole genome shotgun (WGS) entry which is preliminary data.</text>
</comment>
<name>A0AAV8A3K9_9EUKA</name>
<keyword evidence="1" id="KW-1133">Transmembrane helix</keyword>
<protein>
    <submittedName>
        <fullName evidence="2">Uncharacterized protein</fullName>
    </submittedName>
</protein>
<keyword evidence="1" id="KW-0812">Transmembrane</keyword>
<proteinExistence type="predicted"/>
<gene>
    <name evidence="2" type="ORF">M0812_00842</name>
</gene>
<evidence type="ECO:0000313" key="3">
    <source>
        <dbReference type="Proteomes" id="UP001146793"/>
    </source>
</evidence>